<accession>A0A4W3JQ87</accession>
<proteinExistence type="predicted"/>
<evidence type="ECO:0000256" key="7">
    <source>
        <dbReference type="ARBA" id="ARBA00023170"/>
    </source>
</evidence>
<reference evidence="12" key="3">
    <citation type="journal article" date="2014" name="Nature">
        <title>Elephant shark genome provides unique insights into gnathostome evolution.</title>
        <authorList>
            <consortium name="International Elephant Shark Genome Sequencing Consortium"/>
            <person name="Venkatesh B."/>
            <person name="Lee A.P."/>
            <person name="Ravi V."/>
            <person name="Maurya A.K."/>
            <person name="Lian M.M."/>
            <person name="Swann J.B."/>
            <person name="Ohta Y."/>
            <person name="Flajnik M.F."/>
            <person name="Sutoh Y."/>
            <person name="Kasahara M."/>
            <person name="Hoon S."/>
            <person name="Gangu V."/>
            <person name="Roy S.W."/>
            <person name="Irimia M."/>
            <person name="Korzh V."/>
            <person name="Kondrychyn I."/>
            <person name="Lim Z.W."/>
            <person name="Tay B.H."/>
            <person name="Tohari S."/>
            <person name="Kong K.W."/>
            <person name="Ho S."/>
            <person name="Lorente-Galdos B."/>
            <person name="Quilez J."/>
            <person name="Marques-Bonet T."/>
            <person name="Raney B.J."/>
            <person name="Ingham P.W."/>
            <person name="Tay A."/>
            <person name="Hillier L.W."/>
            <person name="Minx P."/>
            <person name="Boehm T."/>
            <person name="Wilson R.K."/>
            <person name="Brenner S."/>
            <person name="Warren W.C."/>
        </authorList>
    </citation>
    <scope>NUCLEOTIDE SEQUENCE [LARGE SCALE GENOMIC DNA]</scope>
</reference>
<reference evidence="11" key="4">
    <citation type="submission" date="2025-08" db="UniProtKB">
        <authorList>
            <consortium name="Ensembl"/>
        </authorList>
    </citation>
    <scope>IDENTIFICATION</scope>
</reference>
<evidence type="ECO:0000313" key="11">
    <source>
        <dbReference type="Ensembl" id="ENSCMIP00000041401.1"/>
    </source>
</evidence>
<feature type="domain" description="TNFR-Cys" evidence="10">
    <location>
        <begin position="33"/>
        <end position="71"/>
    </location>
</feature>
<keyword evidence="7" id="KW-0675">Receptor</keyword>
<organism evidence="11 12">
    <name type="scientific">Callorhinchus milii</name>
    <name type="common">Ghost shark</name>
    <dbReference type="NCBI Taxonomy" id="7868"/>
    <lineage>
        <taxon>Eukaryota</taxon>
        <taxon>Metazoa</taxon>
        <taxon>Chordata</taxon>
        <taxon>Craniata</taxon>
        <taxon>Vertebrata</taxon>
        <taxon>Chondrichthyes</taxon>
        <taxon>Holocephali</taxon>
        <taxon>Chimaeriformes</taxon>
        <taxon>Callorhinchidae</taxon>
        <taxon>Callorhinchus</taxon>
    </lineage>
</organism>
<sequence length="247" mass="26218">HCPTGPGNPSSSMLICLQPPPQPLVDVMTVDDCQEHEYWAEGGNCVACKECGAGLELSQDCGFGTGGDGQCVRCGHNRYKETWGFGKCKRCLSCSLFNRLQKSNCTALSNSVCGDCLVGFYSKPRLGGLQDMACSRCAGNDPGQPQCTSSCNRGVDTGKQSPAASPARGTLVAVMCGSLVTVLLALLILGFIHCRRLLAEKLIDDSKGYAVKCSDCVLCGRNAAANCAQQYFLGRDYYSAESDPPIN</sequence>
<name>A0A4W3JQ87_CALMI</name>
<dbReference type="Proteomes" id="UP000314986">
    <property type="component" value="Unassembled WGS sequence"/>
</dbReference>
<keyword evidence="6" id="KW-1015">Disulfide bond</keyword>
<dbReference type="PANTHER" id="PTHR12120">
    <property type="entry name" value="TNFR-CYS DOMAIN-CONTAINING PROTEIN"/>
    <property type="match status" value="1"/>
</dbReference>
<keyword evidence="3" id="KW-0677">Repeat</keyword>
<dbReference type="Gene3D" id="2.10.50.10">
    <property type="entry name" value="Tumor Necrosis Factor Receptor, subunit A, domain 2"/>
    <property type="match status" value="1"/>
</dbReference>
<dbReference type="AlphaFoldDB" id="A0A4W3JQ87"/>
<evidence type="ECO:0000256" key="9">
    <source>
        <dbReference type="SAM" id="Phobius"/>
    </source>
</evidence>
<dbReference type="GeneTree" id="ENSGT00940000153259"/>
<evidence type="ECO:0000256" key="4">
    <source>
        <dbReference type="ARBA" id="ARBA00022989"/>
    </source>
</evidence>
<dbReference type="SMART" id="SM00208">
    <property type="entry name" value="TNFR"/>
    <property type="match status" value="2"/>
</dbReference>
<dbReference type="GO" id="GO:0046330">
    <property type="term" value="P:positive regulation of JNK cascade"/>
    <property type="evidence" value="ECO:0007669"/>
    <property type="project" value="InterPro"/>
</dbReference>
<dbReference type="GO" id="GO:0043123">
    <property type="term" value="P:positive regulation of canonical NF-kappaB signal transduction"/>
    <property type="evidence" value="ECO:0007669"/>
    <property type="project" value="InterPro"/>
</dbReference>
<evidence type="ECO:0000256" key="6">
    <source>
        <dbReference type="ARBA" id="ARBA00023157"/>
    </source>
</evidence>
<evidence type="ECO:0000256" key="8">
    <source>
        <dbReference type="ARBA" id="ARBA00023180"/>
    </source>
</evidence>
<dbReference type="OMA" id="PCGDPAP"/>
<dbReference type="PROSITE" id="PS00652">
    <property type="entry name" value="TNFR_NGFR_1"/>
    <property type="match status" value="2"/>
</dbReference>
<evidence type="ECO:0000256" key="3">
    <source>
        <dbReference type="ARBA" id="ARBA00022737"/>
    </source>
</evidence>
<keyword evidence="2 9" id="KW-0812">Transmembrane</keyword>
<reference evidence="12" key="2">
    <citation type="journal article" date="2007" name="PLoS Biol.">
        <title>Survey sequencing and comparative analysis of the elephant shark (Callorhinchus milii) genome.</title>
        <authorList>
            <person name="Venkatesh B."/>
            <person name="Kirkness E.F."/>
            <person name="Loh Y.H."/>
            <person name="Halpern A.L."/>
            <person name="Lee A.P."/>
            <person name="Johnson J."/>
            <person name="Dandona N."/>
            <person name="Viswanathan L.D."/>
            <person name="Tay A."/>
            <person name="Venter J.C."/>
            <person name="Strausberg R.L."/>
            <person name="Brenner S."/>
        </authorList>
    </citation>
    <scope>NUCLEOTIDE SEQUENCE [LARGE SCALE GENOMIC DNA]</scope>
</reference>
<feature type="transmembrane region" description="Helical" evidence="9">
    <location>
        <begin position="171"/>
        <end position="192"/>
    </location>
</feature>
<dbReference type="InterPro" id="IPR047526">
    <property type="entry name" value="TNR19/27/EDAR"/>
</dbReference>
<dbReference type="STRING" id="7868.ENSCMIP00000041401"/>
<evidence type="ECO:0000313" key="12">
    <source>
        <dbReference type="Proteomes" id="UP000314986"/>
    </source>
</evidence>
<evidence type="ECO:0000256" key="5">
    <source>
        <dbReference type="ARBA" id="ARBA00023136"/>
    </source>
</evidence>
<dbReference type="Ensembl" id="ENSCMIT00000041988.1">
    <property type="protein sequence ID" value="ENSCMIP00000041401.1"/>
    <property type="gene ID" value="ENSCMIG00000017261.1"/>
</dbReference>
<evidence type="ECO:0000259" key="10">
    <source>
        <dbReference type="PROSITE" id="PS00652"/>
    </source>
</evidence>
<dbReference type="GO" id="GO:0005886">
    <property type="term" value="C:plasma membrane"/>
    <property type="evidence" value="ECO:0007669"/>
    <property type="project" value="TreeGrafter"/>
</dbReference>
<evidence type="ECO:0000256" key="1">
    <source>
        <dbReference type="ARBA" id="ARBA00004167"/>
    </source>
</evidence>
<evidence type="ECO:0000256" key="2">
    <source>
        <dbReference type="ARBA" id="ARBA00022692"/>
    </source>
</evidence>
<feature type="domain" description="TNFR-Cys" evidence="10">
    <location>
        <begin position="74"/>
        <end position="113"/>
    </location>
</feature>
<dbReference type="GO" id="GO:0038023">
    <property type="term" value="F:signaling receptor activity"/>
    <property type="evidence" value="ECO:0007669"/>
    <property type="project" value="InterPro"/>
</dbReference>
<keyword evidence="12" id="KW-1185">Reference proteome</keyword>
<keyword evidence="8" id="KW-0325">Glycoprotein</keyword>
<reference evidence="11" key="5">
    <citation type="submission" date="2025-09" db="UniProtKB">
        <authorList>
            <consortium name="Ensembl"/>
        </authorList>
    </citation>
    <scope>IDENTIFICATION</scope>
</reference>
<reference evidence="12" key="1">
    <citation type="journal article" date="2006" name="Science">
        <title>Ancient noncoding elements conserved in the human genome.</title>
        <authorList>
            <person name="Venkatesh B."/>
            <person name="Kirkness E.F."/>
            <person name="Loh Y.H."/>
            <person name="Halpern A.L."/>
            <person name="Lee A.P."/>
            <person name="Johnson J."/>
            <person name="Dandona N."/>
            <person name="Viswanathan L.D."/>
            <person name="Tay A."/>
            <person name="Venter J.C."/>
            <person name="Strausberg R.L."/>
            <person name="Brenner S."/>
        </authorList>
    </citation>
    <scope>NUCLEOTIDE SEQUENCE [LARGE SCALE GENOMIC DNA]</scope>
</reference>
<comment type="subcellular location">
    <subcellularLocation>
        <location evidence="1">Membrane</location>
        <topology evidence="1">Single-pass membrane protein</topology>
    </subcellularLocation>
</comment>
<keyword evidence="4 9" id="KW-1133">Transmembrane helix</keyword>
<keyword evidence="5 9" id="KW-0472">Membrane</keyword>
<protein>
    <recommendedName>
        <fullName evidence="10">TNFR-Cys domain-containing protein</fullName>
    </recommendedName>
</protein>
<dbReference type="PANTHER" id="PTHR12120:SF8">
    <property type="entry name" value="TUMOR NECROSIS FACTOR RECEPTOR SUPERFAMILY MEMBER 27"/>
    <property type="match status" value="1"/>
</dbReference>
<dbReference type="InterPro" id="IPR001368">
    <property type="entry name" value="TNFR/NGFR_Cys_rich_reg"/>
</dbReference>
<dbReference type="InParanoid" id="A0A4W3JQ87"/>